<accession>A0AAD5K240</accession>
<evidence type="ECO:0000313" key="4">
    <source>
        <dbReference type="Proteomes" id="UP001209540"/>
    </source>
</evidence>
<dbReference type="PANTHER" id="PTHR12663:SF0">
    <property type="entry name" value="PRECOCIOUS DISSOCIATION OF SISTERS 5, ISOFORM A"/>
    <property type="match status" value="1"/>
</dbReference>
<feature type="non-terminal residue" evidence="3">
    <location>
        <position position="141"/>
    </location>
</feature>
<dbReference type="PANTHER" id="PTHR12663">
    <property type="entry name" value="ANDROGEN INDUCED INHIBITOR OF PROLIFERATION AS3 / PDS5-RELATED"/>
    <property type="match status" value="1"/>
</dbReference>
<keyword evidence="2" id="KW-0539">Nucleus</keyword>
<dbReference type="Pfam" id="PF20168">
    <property type="entry name" value="PDS5"/>
    <property type="match status" value="1"/>
</dbReference>
<dbReference type="GO" id="GO:0006281">
    <property type="term" value="P:DNA repair"/>
    <property type="evidence" value="ECO:0007669"/>
    <property type="project" value="TreeGrafter"/>
</dbReference>
<reference evidence="3" key="1">
    <citation type="journal article" date="2022" name="IScience">
        <title>Evolution of zygomycete secretomes and the origins of terrestrial fungal ecologies.</title>
        <authorList>
            <person name="Chang Y."/>
            <person name="Wang Y."/>
            <person name="Mondo S."/>
            <person name="Ahrendt S."/>
            <person name="Andreopoulos W."/>
            <person name="Barry K."/>
            <person name="Beard J."/>
            <person name="Benny G.L."/>
            <person name="Blankenship S."/>
            <person name="Bonito G."/>
            <person name="Cuomo C."/>
            <person name="Desiro A."/>
            <person name="Gervers K.A."/>
            <person name="Hundley H."/>
            <person name="Kuo A."/>
            <person name="LaButti K."/>
            <person name="Lang B.F."/>
            <person name="Lipzen A."/>
            <person name="O'Donnell K."/>
            <person name="Pangilinan J."/>
            <person name="Reynolds N."/>
            <person name="Sandor L."/>
            <person name="Smith M.E."/>
            <person name="Tsang A."/>
            <person name="Grigoriev I.V."/>
            <person name="Stajich J.E."/>
            <person name="Spatafora J.W."/>
        </authorList>
    </citation>
    <scope>NUCLEOTIDE SEQUENCE</scope>
    <source>
        <strain evidence="3">RSA 2281</strain>
    </source>
</reference>
<evidence type="ECO:0000313" key="3">
    <source>
        <dbReference type="EMBL" id="KAI9265205.1"/>
    </source>
</evidence>
<comment type="caution">
    <text evidence="3">The sequence shown here is derived from an EMBL/GenBank/DDBJ whole genome shotgun (WGS) entry which is preliminary data.</text>
</comment>
<comment type="subcellular location">
    <subcellularLocation>
        <location evidence="1">Nucleus</location>
    </subcellularLocation>
</comment>
<keyword evidence="4" id="KW-1185">Reference proteome</keyword>
<reference evidence="3" key="2">
    <citation type="submission" date="2023-02" db="EMBL/GenBank/DDBJ databases">
        <authorList>
            <consortium name="DOE Joint Genome Institute"/>
            <person name="Mondo S.J."/>
            <person name="Chang Y."/>
            <person name="Wang Y."/>
            <person name="Ahrendt S."/>
            <person name="Andreopoulos W."/>
            <person name="Barry K."/>
            <person name="Beard J."/>
            <person name="Benny G.L."/>
            <person name="Blankenship S."/>
            <person name="Bonito G."/>
            <person name="Cuomo C."/>
            <person name="Desiro A."/>
            <person name="Gervers K.A."/>
            <person name="Hundley H."/>
            <person name="Kuo A."/>
            <person name="LaButti K."/>
            <person name="Lang B.F."/>
            <person name="Lipzen A."/>
            <person name="O'Donnell K."/>
            <person name="Pangilinan J."/>
            <person name="Reynolds N."/>
            <person name="Sandor L."/>
            <person name="Smith M.W."/>
            <person name="Tsang A."/>
            <person name="Grigoriev I.V."/>
            <person name="Stajich J.E."/>
            <person name="Spatafora J.W."/>
        </authorList>
    </citation>
    <scope>NUCLEOTIDE SEQUENCE</scope>
    <source>
        <strain evidence="3">RSA 2281</strain>
    </source>
</reference>
<dbReference type="AlphaFoldDB" id="A0AAD5K240"/>
<evidence type="ECO:0000256" key="2">
    <source>
        <dbReference type="ARBA" id="ARBA00023242"/>
    </source>
</evidence>
<dbReference type="GO" id="GO:0007064">
    <property type="term" value="P:mitotic sister chromatid cohesion"/>
    <property type="evidence" value="ECO:0007669"/>
    <property type="project" value="InterPro"/>
</dbReference>
<gene>
    <name evidence="3" type="ORF">BDA99DRAFT_437114</name>
</gene>
<protein>
    <submittedName>
        <fullName evidence="3">Uncharacterized protein</fullName>
    </submittedName>
</protein>
<dbReference type="InterPro" id="IPR039776">
    <property type="entry name" value="Pds5"/>
</dbReference>
<organism evidence="3 4">
    <name type="scientific">Phascolomyces articulosus</name>
    <dbReference type="NCBI Taxonomy" id="60185"/>
    <lineage>
        <taxon>Eukaryota</taxon>
        <taxon>Fungi</taxon>
        <taxon>Fungi incertae sedis</taxon>
        <taxon>Mucoromycota</taxon>
        <taxon>Mucoromycotina</taxon>
        <taxon>Mucoromycetes</taxon>
        <taxon>Mucorales</taxon>
        <taxon>Lichtheimiaceae</taxon>
        <taxon>Phascolomyces</taxon>
    </lineage>
</organism>
<dbReference type="GO" id="GO:0005634">
    <property type="term" value="C:nucleus"/>
    <property type="evidence" value="ECO:0007669"/>
    <property type="project" value="UniProtKB-SubCell"/>
</dbReference>
<dbReference type="EMBL" id="JAIXMP010000011">
    <property type="protein sequence ID" value="KAI9265205.1"/>
    <property type="molecule type" value="Genomic_DNA"/>
</dbReference>
<dbReference type="Proteomes" id="UP001209540">
    <property type="component" value="Unassembled WGS sequence"/>
</dbReference>
<dbReference type="GO" id="GO:0000785">
    <property type="term" value="C:chromatin"/>
    <property type="evidence" value="ECO:0007669"/>
    <property type="project" value="TreeGrafter"/>
</dbReference>
<evidence type="ECO:0000256" key="1">
    <source>
        <dbReference type="ARBA" id="ARBA00004123"/>
    </source>
</evidence>
<name>A0AAD5K240_9FUNG</name>
<sequence>ELHEELHNFPQGEIIKDSLDSTTKELINPKILKHSSSIVKAYAAVCLADMLRLYAPEAPFSDKEKNNIFQLFLSQLGQLKVSQDHPQFTLYFYLLESLATVRSILIIADLDNAQQLSSEFFNCFFNTIRYERKKGIILLHV</sequence>
<proteinExistence type="predicted"/>